<sequence length="182" mass="20771">MMISFEFDYVSYDIVFHLTRPADHELAVDYDAGIATLEALQKRVERSGICKNMIIEDVTGKMIRLVKNVFVKQEKVVPDSPHGMSVEDAPRMDNETRDWPIPENFAIELDKIKYGYEAEPLPLYHDGHLVEPSHANDVINGAMVEVHFGILHWHIGNFDSFQANVEKNRDLEAGFRTPCVSL</sequence>
<evidence type="ECO:0000313" key="1">
    <source>
        <dbReference type="EMBL" id="KAG1774802.1"/>
    </source>
</evidence>
<dbReference type="AlphaFoldDB" id="A0A9P6ZQG8"/>
<gene>
    <name evidence="1" type="ORF">EV702DRAFT_1199899</name>
</gene>
<proteinExistence type="predicted"/>
<reference evidence="1" key="1">
    <citation type="journal article" date="2020" name="New Phytol.">
        <title>Comparative genomics reveals dynamic genome evolution in host specialist ectomycorrhizal fungi.</title>
        <authorList>
            <person name="Lofgren L.A."/>
            <person name="Nguyen N.H."/>
            <person name="Vilgalys R."/>
            <person name="Ruytinx J."/>
            <person name="Liao H.L."/>
            <person name="Branco S."/>
            <person name="Kuo A."/>
            <person name="LaButti K."/>
            <person name="Lipzen A."/>
            <person name="Andreopoulos W."/>
            <person name="Pangilinan J."/>
            <person name="Riley R."/>
            <person name="Hundley H."/>
            <person name="Na H."/>
            <person name="Barry K."/>
            <person name="Grigoriev I.V."/>
            <person name="Stajich J.E."/>
            <person name="Kennedy P.G."/>
        </authorList>
    </citation>
    <scope>NUCLEOTIDE SEQUENCE</scope>
    <source>
        <strain evidence="1">DOB743</strain>
    </source>
</reference>
<protein>
    <submittedName>
        <fullName evidence="1">Uncharacterized protein</fullName>
    </submittedName>
</protein>
<organism evidence="1 2">
    <name type="scientific">Suillus placidus</name>
    <dbReference type="NCBI Taxonomy" id="48579"/>
    <lineage>
        <taxon>Eukaryota</taxon>
        <taxon>Fungi</taxon>
        <taxon>Dikarya</taxon>
        <taxon>Basidiomycota</taxon>
        <taxon>Agaricomycotina</taxon>
        <taxon>Agaricomycetes</taxon>
        <taxon>Agaricomycetidae</taxon>
        <taxon>Boletales</taxon>
        <taxon>Suillineae</taxon>
        <taxon>Suillaceae</taxon>
        <taxon>Suillus</taxon>
    </lineage>
</organism>
<dbReference type="OrthoDB" id="2632733at2759"/>
<dbReference type="EMBL" id="JABBWD010000038">
    <property type="protein sequence ID" value="KAG1774802.1"/>
    <property type="molecule type" value="Genomic_DNA"/>
</dbReference>
<keyword evidence="2" id="KW-1185">Reference proteome</keyword>
<evidence type="ECO:0000313" key="2">
    <source>
        <dbReference type="Proteomes" id="UP000714275"/>
    </source>
</evidence>
<comment type="caution">
    <text evidence="1">The sequence shown here is derived from an EMBL/GenBank/DDBJ whole genome shotgun (WGS) entry which is preliminary data.</text>
</comment>
<name>A0A9P6ZQG8_9AGAM</name>
<dbReference type="Proteomes" id="UP000714275">
    <property type="component" value="Unassembled WGS sequence"/>
</dbReference>
<accession>A0A9P6ZQG8</accession>